<dbReference type="PANTHER" id="PTHR33395">
    <property type="entry name" value="TRANSCRIPTASE, PUTATIVE-RELATED-RELATED"/>
    <property type="match status" value="1"/>
</dbReference>
<dbReference type="InterPro" id="IPR000477">
    <property type="entry name" value="RT_dom"/>
</dbReference>
<organism evidence="2 3">
    <name type="scientific">Limosa lapponica baueri</name>
    <dbReference type="NCBI Taxonomy" id="1758121"/>
    <lineage>
        <taxon>Eukaryota</taxon>
        <taxon>Metazoa</taxon>
        <taxon>Chordata</taxon>
        <taxon>Craniata</taxon>
        <taxon>Vertebrata</taxon>
        <taxon>Euteleostomi</taxon>
        <taxon>Archelosauria</taxon>
        <taxon>Archosauria</taxon>
        <taxon>Dinosauria</taxon>
        <taxon>Saurischia</taxon>
        <taxon>Theropoda</taxon>
        <taxon>Coelurosauria</taxon>
        <taxon>Aves</taxon>
        <taxon>Neognathae</taxon>
        <taxon>Neoaves</taxon>
        <taxon>Charadriiformes</taxon>
        <taxon>Scolopacidae</taxon>
        <taxon>Limosa</taxon>
    </lineage>
</organism>
<reference evidence="3" key="1">
    <citation type="submission" date="2017-11" db="EMBL/GenBank/DDBJ databases">
        <authorList>
            <person name="Lima N.C."/>
            <person name="Parody-Merino A.M."/>
            <person name="Battley P.F."/>
            <person name="Fidler A.E."/>
            <person name="Prosdocimi F."/>
        </authorList>
    </citation>
    <scope>NUCLEOTIDE SEQUENCE [LARGE SCALE GENOMIC DNA]</scope>
</reference>
<protein>
    <submittedName>
        <fullName evidence="2">Rna-directed dna polymerase from mobile element jockey-like</fullName>
    </submittedName>
</protein>
<accession>A0A2I0THL7</accession>
<dbReference type="GO" id="GO:0007508">
    <property type="term" value="P:larval heart development"/>
    <property type="evidence" value="ECO:0007669"/>
    <property type="project" value="TreeGrafter"/>
</dbReference>
<dbReference type="Proteomes" id="UP000233556">
    <property type="component" value="Unassembled WGS sequence"/>
</dbReference>
<sequence length="464" mass="53191">MGDFNHPDICWEGYTARHVQSRRFLQCIDYNFLTPVVEEPTRRGVLLDLVLTNKEGLVEDIKVGGSLGCSDHEKTEFRIVGSMCKTTSRTETLDFRKANFSLFKKLLGEIPWVRALEGRGAQESWTIFKYRFLQAQDRCTPKSKKSGKGSRRPAWLSRELLKKLKWKKEVYTEWKKGLTTWEDERNAVRVCRDEMRKAKASLELNLARDVKVNKKGFFKYIGGKRNRRENVGLLLNETGAMVTEDAEKVKLLNAFFASVFTAQASPQESQALEETEKVWTKEDFPLVEEDQVREQLSELDIRKSMGPDGMHPQVLRELADVIAGPLSIISERSWRTGEVPADWRKANVIPVFKKGKEEDPGNHRPVSLTSTPGKMMEGLVLGIISKHMEEKKAIRSSQHGFTKGKSCLTNLIAFYDGMTGWIDERRAVDVIYLDFSKAFDTVSHSILIDKLRKCGLEEWTRHRI</sequence>
<keyword evidence="2" id="KW-0695">RNA-directed DNA polymerase</keyword>
<evidence type="ECO:0000313" key="2">
    <source>
        <dbReference type="EMBL" id="PKU33295.1"/>
    </source>
</evidence>
<reference evidence="3" key="2">
    <citation type="submission" date="2017-12" db="EMBL/GenBank/DDBJ databases">
        <title>Genome sequence of the Bar-tailed Godwit (Limosa lapponica baueri).</title>
        <authorList>
            <person name="Lima N.C.B."/>
            <person name="Parody-Merino A.M."/>
            <person name="Battley P.F."/>
            <person name="Fidler A.E."/>
            <person name="Prosdocimi F."/>
        </authorList>
    </citation>
    <scope>NUCLEOTIDE SEQUENCE [LARGE SCALE GENOMIC DNA]</scope>
</reference>
<feature type="domain" description="Reverse transcriptase" evidence="1">
    <location>
        <begin position="355"/>
        <end position="458"/>
    </location>
</feature>
<evidence type="ECO:0000259" key="1">
    <source>
        <dbReference type="Pfam" id="PF00078"/>
    </source>
</evidence>
<dbReference type="Pfam" id="PF00078">
    <property type="entry name" value="RVT_1"/>
    <property type="match status" value="1"/>
</dbReference>
<dbReference type="GO" id="GO:0061343">
    <property type="term" value="P:cell adhesion involved in heart morphogenesis"/>
    <property type="evidence" value="ECO:0007669"/>
    <property type="project" value="TreeGrafter"/>
</dbReference>
<keyword evidence="2" id="KW-0808">Transferase</keyword>
<dbReference type="PANTHER" id="PTHR33395:SF22">
    <property type="entry name" value="REVERSE TRANSCRIPTASE DOMAIN-CONTAINING PROTEIN"/>
    <property type="match status" value="1"/>
</dbReference>
<keyword evidence="3" id="KW-1185">Reference proteome</keyword>
<keyword evidence="2" id="KW-0548">Nucleotidyltransferase</keyword>
<evidence type="ECO:0000313" key="3">
    <source>
        <dbReference type="Proteomes" id="UP000233556"/>
    </source>
</evidence>
<dbReference type="GO" id="GO:0031012">
    <property type="term" value="C:extracellular matrix"/>
    <property type="evidence" value="ECO:0007669"/>
    <property type="project" value="TreeGrafter"/>
</dbReference>
<name>A0A2I0THL7_LIMLA</name>
<dbReference type="GO" id="GO:0003964">
    <property type="term" value="F:RNA-directed DNA polymerase activity"/>
    <property type="evidence" value="ECO:0007669"/>
    <property type="project" value="UniProtKB-KW"/>
</dbReference>
<dbReference type="OrthoDB" id="416454at2759"/>
<dbReference type="AlphaFoldDB" id="A0A2I0THL7"/>
<gene>
    <name evidence="2" type="ORF">llap_16405</name>
</gene>
<proteinExistence type="predicted"/>
<dbReference type="EMBL" id="KZ510252">
    <property type="protein sequence ID" value="PKU33295.1"/>
    <property type="molecule type" value="Genomic_DNA"/>
</dbReference>
<dbReference type="InterPro" id="IPR043502">
    <property type="entry name" value="DNA/RNA_pol_sf"/>
</dbReference>
<dbReference type="SUPFAM" id="SSF56672">
    <property type="entry name" value="DNA/RNA polymerases"/>
    <property type="match status" value="1"/>
</dbReference>